<organism evidence="1 2">
    <name type="scientific">Apiospora hydei</name>
    <dbReference type="NCBI Taxonomy" id="1337664"/>
    <lineage>
        <taxon>Eukaryota</taxon>
        <taxon>Fungi</taxon>
        <taxon>Dikarya</taxon>
        <taxon>Ascomycota</taxon>
        <taxon>Pezizomycotina</taxon>
        <taxon>Sordariomycetes</taxon>
        <taxon>Xylariomycetidae</taxon>
        <taxon>Amphisphaeriales</taxon>
        <taxon>Apiosporaceae</taxon>
        <taxon>Apiospora</taxon>
    </lineage>
</organism>
<dbReference type="Gene3D" id="3.20.20.140">
    <property type="entry name" value="Metal-dependent hydrolases"/>
    <property type="match status" value="1"/>
</dbReference>
<evidence type="ECO:0000313" key="1">
    <source>
        <dbReference type="EMBL" id="KAK8074529.1"/>
    </source>
</evidence>
<dbReference type="RefSeq" id="XP_066665469.1">
    <property type="nucleotide sequence ID" value="XM_066813507.1"/>
</dbReference>
<protein>
    <submittedName>
        <fullName evidence="1">Amidohydrolase</fullName>
    </submittedName>
</protein>
<dbReference type="SUPFAM" id="SSF51556">
    <property type="entry name" value="Metallo-dependent hydrolases"/>
    <property type="match status" value="1"/>
</dbReference>
<proteinExistence type="predicted"/>
<dbReference type="GeneID" id="92046567"/>
<accession>A0ABR1VTE4</accession>
<evidence type="ECO:0000313" key="2">
    <source>
        <dbReference type="Proteomes" id="UP001433268"/>
    </source>
</evidence>
<dbReference type="Gene3D" id="2.30.40.10">
    <property type="entry name" value="Urease, subunit C, domain 1"/>
    <property type="match status" value="1"/>
</dbReference>
<dbReference type="Proteomes" id="UP001433268">
    <property type="component" value="Unassembled WGS sequence"/>
</dbReference>
<dbReference type="InterPro" id="IPR032466">
    <property type="entry name" value="Metal_Hydrolase"/>
</dbReference>
<reference evidence="1 2" key="1">
    <citation type="submission" date="2023-01" db="EMBL/GenBank/DDBJ databases">
        <title>Analysis of 21 Apiospora genomes using comparative genomics revels a genus with tremendous synthesis potential of carbohydrate active enzymes and secondary metabolites.</title>
        <authorList>
            <person name="Sorensen T."/>
        </authorList>
    </citation>
    <scope>NUCLEOTIDE SEQUENCE [LARGE SCALE GENOMIC DNA]</scope>
    <source>
        <strain evidence="1 2">CBS 114990</strain>
    </source>
</reference>
<keyword evidence="2" id="KW-1185">Reference proteome</keyword>
<sequence>MYLPSVESSPEDLHRVGILNTSTPIVISQASQLTTRGARLLRATNQYISVTAESEMHFGHLHPTSHIILGHASFGVDTHMAFSTDILTQARFWLQSARYRVYAEIVGRWQAFLLTTRNGWLTVKRDDLGIISFGAKADLVV</sequence>
<comment type="caution">
    <text evidence="1">The sequence shown here is derived from an EMBL/GenBank/DDBJ whole genome shotgun (WGS) entry which is preliminary data.</text>
</comment>
<name>A0ABR1VTE4_9PEZI</name>
<dbReference type="EMBL" id="JAQQWN010000007">
    <property type="protein sequence ID" value="KAK8074529.1"/>
    <property type="molecule type" value="Genomic_DNA"/>
</dbReference>
<gene>
    <name evidence="1" type="ORF">PG997_009192</name>
</gene>
<dbReference type="InterPro" id="IPR011059">
    <property type="entry name" value="Metal-dep_hydrolase_composite"/>
</dbReference>